<evidence type="ECO:0000313" key="2">
    <source>
        <dbReference type="EMBL" id="KYC38216.1"/>
    </source>
</evidence>
<dbReference type="AlphaFoldDB" id="A0A139X0M7"/>
<dbReference type="Gene3D" id="3.40.50.20">
    <property type="match status" value="1"/>
</dbReference>
<evidence type="ECO:0000313" key="3">
    <source>
        <dbReference type="Proteomes" id="UP000076925"/>
    </source>
</evidence>
<gene>
    <name evidence="2" type="ORF">WA1_38395</name>
</gene>
<keyword evidence="3" id="KW-1185">Reference proteome</keyword>
<dbReference type="OrthoDB" id="40611at2"/>
<organism evidence="2 3">
    <name type="scientific">Scytonema hofmannii PCC 7110</name>
    <dbReference type="NCBI Taxonomy" id="128403"/>
    <lineage>
        <taxon>Bacteria</taxon>
        <taxon>Bacillati</taxon>
        <taxon>Cyanobacteriota</taxon>
        <taxon>Cyanophyceae</taxon>
        <taxon>Nostocales</taxon>
        <taxon>Scytonemataceae</taxon>
        <taxon>Scytonema</taxon>
    </lineage>
</organism>
<dbReference type="GO" id="GO:0046872">
    <property type="term" value="F:metal ion binding"/>
    <property type="evidence" value="ECO:0007669"/>
    <property type="project" value="InterPro"/>
</dbReference>
<dbReference type="SUPFAM" id="SSF56059">
    <property type="entry name" value="Glutathione synthetase ATP-binding domain-like"/>
    <property type="match status" value="1"/>
</dbReference>
<name>A0A139X0M7_9CYAN</name>
<dbReference type="GO" id="GO:0005524">
    <property type="term" value="F:ATP binding"/>
    <property type="evidence" value="ECO:0007669"/>
    <property type="project" value="InterPro"/>
</dbReference>
<dbReference type="Proteomes" id="UP000076925">
    <property type="component" value="Unassembled WGS sequence"/>
</dbReference>
<dbReference type="EMBL" id="ANNX02000042">
    <property type="protein sequence ID" value="KYC38216.1"/>
    <property type="molecule type" value="Genomic_DNA"/>
</dbReference>
<dbReference type="Gene3D" id="3.30.470.20">
    <property type="entry name" value="ATP-grasp fold, B domain"/>
    <property type="match status" value="1"/>
</dbReference>
<dbReference type="Pfam" id="PF02655">
    <property type="entry name" value="ATP-grasp_3"/>
    <property type="match status" value="1"/>
</dbReference>
<accession>A0A139X0M7</accession>
<comment type="caution">
    <text evidence="2">The sequence shown here is derived from an EMBL/GenBank/DDBJ whole genome shotgun (WGS) entry which is preliminary data.</text>
</comment>
<dbReference type="NCBIfam" id="NF005315">
    <property type="entry name" value="PRK06849.1"/>
    <property type="match status" value="1"/>
</dbReference>
<reference evidence="2 3" key="1">
    <citation type="journal article" date="2013" name="Genome Biol. Evol.">
        <title>Genomes of Stigonematalean cyanobacteria (subsection V) and the evolution of oxygenic photosynthesis from prokaryotes to plastids.</title>
        <authorList>
            <person name="Dagan T."/>
            <person name="Roettger M."/>
            <person name="Stucken K."/>
            <person name="Landan G."/>
            <person name="Koch R."/>
            <person name="Major P."/>
            <person name="Gould S.B."/>
            <person name="Goremykin V.V."/>
            <person name="Rippka R."/>
            <person name="Tandeau de Marsac N."/>
            <person name="Gugger M."/>
            <person name="Lockhart P.J."/>
            <person name="Allen J.F."/>
            <person name="Brune I."/>
            <person name="Maus I."/>
            <person name="Puhler A."/>
            <person name="Martin W.F."/>
        </authorList>
    </citation>
    <scope>NUCLEOTIDE SEQUENCE [LARGE SCALE GENOMIC DNA]</scope>
    <source>
        <strain evidence="2 3">PCC 7110</strain>
    </source>
</reference>
<feature type="domain" description="ATP-grasp fold PylC-type" evidence="1">
    <location>
        <begin position="113"/>
        <end position="275"/>
    </location>
</feature>
<proteinExistence type="predicted"/>
<dbReference type="InterPro" id="IPR003806">
    <property type="entry name" value="ATP-grasp_PylC-type"/>
</dbReference>
<protein>
    <recommendedName>
        <fullName evidence="1">ATP-grasp fold PylC-type domain-containing protein</fullName>
    </recommendedName>
</protein>
<evidence type="ECO:0000259" key="1">
    <source>
        <dbReference type="Pfam" id="PF02655"/>
    </source>
</evidence>
<dbReference type="STRING" id="128403.WA1_38395"/>
<sequence>MNTNILLTGGRAPVTLDLARLLSAAGYRVFVADSIKHHLCTASRAVIKNFLVPPPRINPTGYIEALLEIIQQESIEFLIPTCEEIFYISNKLFQLTPYCQVFAEPLEKLNRLHNKWQFINRVQQLGLVAPQTWLLNSHKDLLDVLDLPNPKKIVLKPVYSRFANHVHILSKPLSEIPLLEINSQKAWVAQEFLSGKHYCTYSIAHQGKVVAHAVYPTIFTAGKGSCIYFESIEHSGLLEWVKTFVEAEEFTGQIAFDFIESDDGVLYPLECNPRAISAIHLFEASDGLERAFFNKTNIIIQPKVGQRTAIAMAMIVYGLASAIRSGRFGSWLKMFMRTQDVVFRLSDPLPFFHLWIVLFQFIQMSRRSGLTLQQVSTQDIEWDGEEIG</sequence>
<dbReference type="RefSeq" id="WP_017748065.1">
    <property type="nucleotide sequence ID" value="NZ_KQ976354.1"/>
</dbReference>